<protein>
    <submittedName>
        <fullName evidence="1">Uncharacterized protein</fullName>
    </submittedName>
</protein>
<proteinExistence type="predicted"/>
<dbReference type="InterPro" id="IPR045330">
    <property type="entry name" value="TRM3/TARBP1"/>
</dbReference>
<reference evidence="1" key="1">
    <citation type="submission" date="2024-02" db="EMBL/GenBank/DDBJ databases">
        <authorList>
            <consortium name="ELIXIR-Norway"/>
            <consortium name="Elixir Norway"/>
        </authorList>
    </citation>
    <scope>NUCLEOTIDE SEQUENCE</scope>
</reference>
<evidence type="ECO:0000313" key="2">
    <source>
        <dbReference type="Proteomes" id="UP001497444"/>
    </source>
</evidence>
<dbReference type="PANTHER" id="PTHR12029:SF11">
    <property type="entry name" value="METHYLTRANSFERASE TARBP1-RELATED"/>
    <property type="match status" value="1"/>
</dbReference>
<organism evidence="1 2">
    <name type="scientific">Sphagnum jensenii</name>
    <dbReference type="NCBI Taxonomy" id="128206"/>
    <lineage>
        <taxon>Eukaryota</taxon>
        <taxon>Viridiplantae</taxon>
        <taxon>Streptophyta</taxon>
        <taxon>Embryophyta</taxon>
        <taxon>Bryophyta</taxon>
        <taxon>Sphagnophytina</taxon>
        <taxon>Sphagnopsida</taxon>
        <taxon>Sphagnales</taxon>
        <taxon>Sphagnaceae</taxon>
        <taxon>Sphagnum</taxon>
    </lineage>
</organism>
<gene>
    <name evidence="1" type="ORF">CSSPJE1EN1_LOCUS2130</name>
</gene>
<sequence>MLHDYLMPQSVVSSEITDDELDAWRVEVKKWARLFALKVVSFESQLQLIQVVSTPASENETGAEVQVGCYEALIVVCAALAITLSPSVAVSVVATTWVVKETPLLDYLNVSSMVDGLVDGLVSGLLANVELILQKGPLARSCHAVLARLKWGFLENLLSIAKSSLLKPTDDNDSQQPFDSSGSAIKDHTLEAVAQDAINSLESAGEYILPILCCIHLLMRRWYGLQETKSQVMWELVSSAWAAMANSNKRTVAPITAFLSSIFHPSIFLDVEMHEVNGNDGPLKWVLFLTKMKLHTLLEYQQMTIAIITRDSMKTRTGEVGSNSWTPEDLSQ</sequence>
<accession>A0ABP0VR46</accession>
<keyword evidence="2" id="KW-1185">Reference proteome</keyword>
<dbReference type="Proteomes" id="UP001497444">
    <property type="component" value="Chromosome 10"/>
</dbReference>
<dbReference type="EMBL" id="OZ020105">
    <property type="protein sequence ID" value="CAK9256652.1"/>
    <property type="molecule type" value="Genomic_DNA"/>
</dbReference>
<name>A0ABP0VR46_9BRYO</name>
<evidence type="ECO:0000313" key="1">
    <source>
        <dbReference type="EMBL" id="CAK9256652.1"/>
    </source>
</evidence>
<dbReference type="PANTHER" id="PTHR12029">
    <property type="entry name" value="RNA METHYLTRANSFERASE"/>
    <property type="match status" value="1"/>
</dbReference>